<dbReference type="Proteomes" id="UP001595692">
    <property type="component" value="Unassembled WGS sequence"/>
</dbReference>
<reference evidence="3" key="1">
    <citation type="journal article" date="2019" name="Int. J. Syst. Evol. Microbiol.">
        <title>The Global Catalogue of Microorganisms (GCM) 10K type strain sequencing project: providing services to taxonomists for standard genome sequencing and annotation.</title>
        <authorList>
            <consortium name="The Broad Institute Genomics Platform"/>
            <consortium name="The Broad Institute Genome Sequencing Center for Infectious Disease"/>
            <person name="Wu L."/>
            <person name="Ma J."/>
        </authorList>
    </citation>
    <scope>NUCLEOTIDE SEQUENCE [LARGE SCALE GENOMIC DNA]</scope>
    <source>
        <strain evidence="3">CCUG 54939</strain>
    </source>
</reference>
<dbReference type="InterPro" id="IPR032710">
    <property type="entry name" value="NTF2-like_dom_sf"/>
</dbReference>
<organism evidence="2 3">
    <name type="scientific">Pseudaeromonas sharmana</name>
    <dbReference type="NCBI Taxonomy" id="328412"/>
    <lineage>
        <taxon>Bacteria</taxon>
        <taxon>Pseudomonadati</taxon>
        <taxon>Pseudomonadota</taxon>
        <taxon>Gammaproteobacteria</taxon>
        <taxon>Aeromonadales</taxon>
        <taxon>Aeromonadaceae</taxon>
        <taxon>Pseudaeromonas</taxon>
    </lineage>
</organism>
<evidence type="ECO:0000313" key="3">
    <source>
        <dbReference type="Proteomes" id="UP001595692"/>
    </source>
</evidence>
<name>A0ABV8CQB2_9GAMM</name>
<proteinExistence type="predicted"/>
<dbReference type="EMBL" id="JBHSAF010000014">
    <property type="protein sequence ID" value="MFC3914385.1"/>
    <property type="molecule type" value="Genomic_DNA"/>
</dbReference>
<dbReference type="RefSeq" id="WP_377153199.1">
    <property type="nucleotide sequence ID" value="NZ_JBHSAF010000014.1"/>
</dbReference>
<dbReference type="Gene3D" id="3.10.450.50">
    <property type="match status" value="1"/>
</dbReference>
<accession>A0ABV8CQB2</accession>
<dbReference type="SUPFAM" id="SSF54427">
    <property type="entry name" value="NTF2-like"/>
    <property type="match status" value="1"/>
</dbReference>
<evidence type="ECO:0000259" key="1">
    <source>
        <dbReference type="Pfam" id="PF12680"/>
    </source>
</evidence>
<dbReference type="InterPro" id="IPR037401">
    <property type="entry name" value="SnoaL-like"/>
</dbReference>
<keyword evidence="3" id="KW-1185">Reference proteome</keyword>
<sequence>MATARIGPWNSGIEAARSKGARSEAVIRLLILFPQLDKHHLGFLREIYSPDIAFSDPAHHISGLPELERYFEHLYANLRQAQIQINSVQEHDGEAWLTWSMTLCHSRLNGSRPFSFDGVTHLRFSDQVYWHRDYFDMGAMLYERLPLLGPLIGWIKRGVGGAR</sequence>
<dbReference type="Pfam" id="PF12680">
    <property type="entry name" value="SnoaL_2"/>
    <property type="match status" value="1"/>
</dbReference>
<protein>
    <submittedName>
        <fullName evidence="2">Nuclear transport factor 2 family protein</fullName>
    </submittedName>
</protein>
<evidence type="ECO:0000313" key="2">
    <source>
        <dbReference type="EMBL" id="MFC3914385.1"/>
    </source>
</evidence>
<comment type="caution">
    <text evidence="2">The sequence shown here is derived from an EMBL/GenBank/DDBJ whole genome shotgun (WGS) entry which is preliminary data.</text>
</comment>
<gene>
    <name evidence="2" type="ORF">ACFOSS_13045</name>
</gene>
<feature type="domain" description="SnoaL-like" evidence="1">
    <location>
        <begin position="36"/>
        <end position="126"/>
    </location>
</feature>